<evidence type="ECO:0000259" key="2">
    <source>
        <dbReference type="Pfam" id="PF00582"/>
    </source>
</evidence>
<sequence length="284" mass="28687">MSGTRKREVVVGVDGSDTSTAAAVWAAGEAHARGATLVVLYSYELYAYGSKDAALPGSIPYEEAQIAAAELVDGVVTAVHHARPAATVQPRILHESAGTALLEASGEALLTVVSSHGHSPRAEELIGSFAVHTAEHGHGPVAVVRGAVPDPAGATGPIVVGTDGSEVSEEAVTYAVEAAAAHGVPLHVVHCARGSDEDREQADLEAALAGRSQAVAGVSVVPVVIPGKPQEALRAYCAEHGASQLVVGTRGVSGFAGIVLGSVSRSLLAHAELPVVVVRPQDAS</sequence>
<dbReference type="Proteomes" id="UP000002218">
    <property type="component" value="Chromosome"/>
</dbReference>
<dbReference type="PANTHER" id="PTHR46100">
    <property type="entry name" value="IMP2'P"/>
    <property type="match status" value="1"/>
</dbReference>
<dbReference type="Gene3D" id="3.40.50.620">
    <property type="entry name" value="HUPs"/>
    <property type="match status" value="2"/>
</dbReference>
<dbReference type="InterPro" id="IPR006015">
    <property type="entry name" value="Universal_stress_UspA"/>
</dbReference>
<evidence type="ECO:0000313" key="4">
    <source>
        <dbReference type="Proteomes" id="UP000002218"/>
    </source>
</evidence>
<dbReference type="SUPFAM" id="SSF52402">
    <property type="entry name" value="Adenine nucleotide alpha hydrolases-like"/>
    <property type="match status" value="2"/>
</dbReference>
<evidence type="ECO:0000256" key="1">
    <source>
        <dbReference type="ARBA" id="ARBA00008791"/>
    </source>
</evidence>
<dbReference type="Pfam" id="PF00582">
    <property type="entry name" value="Usp"/>
    <property type="match status" value="2"/>
</dbReference>
<dbReference type="PRINTS" id="PR01438">
    <property type="entry name" value="UNVRSLSTRESS"/>
</dbReference>
<dbReference type="OrthoDB" id="3174546at2"/>
<dbReference type="KEGG" id="nml:Namu_3300"/>
<dbReference type="InParanoid" id="C8XD27"/>
<dbReference type="STRING" id="479431.Namu_3300"/>
<organism evidence="3 4">
    <name type="scientific">Nakamurella multipartita (strain ATCC 700099 / DSM 44233 / CIP 104796 / JCM 9543 / NBRC 105858 / Y-104)</name>
    <name type="common">Microsphaera multipartita</name>
    <dbReference type="NCBI Taxonomy" id="479431"/>
    <lineage>
        <taxon>Bacteria</taxon>
        <taxon>Bacillati</taxon>
        <taxon>Actinomycetota</taxon>
        <taxon>Actinomycetes</taxon>
        <taxon>Nakamurellales</taxon>
        <taxon>Nakamurellaceae</taxon>
        <taxon>Nakamurella</taxon>
    </lineage>
</organism>
<dbReference type="PANTHER" id="PTHR46100:SF4">
    <property type="entry name" value="USPA DOMAIN-CONTAINING PROTEIN"/>
    <property type="match status" value="1"/>
</dbReference>
<protein>
    <submittedName>
        <fullName evidence="3">UspA domain protein</fullName>
    </submittedName>
</protein>
<dbReference type="eggNOG" id="COG0589">
    <property type="taxonomic scope" value="Bacteria"/>
</dbReference>
<name>C8XD27_NAKMY</name>
<reference evidence="4" key="1">
    <citation type="submission" date="2009-09" db="EMBL/GenBank/DDBJ databases">
        <title>The complete genome of Nakamurella multipartita DSM 44233.</title>
        <authorList>
            <consortium name="US DOE Joint Genome Institute (JGI-PGF)"/>
            <person name="Lucas S."/>
            <person name="Copeland A."/>
            <person name="Lapidus A."/>
            <person name="Glavina del Rio T."/>
            <person name="Dalin E."/>
            <person name="Tice H."/>
            <person name="Bruce D."/>
            <person name="Goodwin L."/>
            <person name="Pitluck S."/>
            <person name="Kyrpides N."/>
            <person name="Mavromatis K."/>
            <person name="Ivanova N."/>
            <person name="Ovchinnikova G."/>
            <person name="Sims D."/>
            <person name="Meincke L."/>
            <person name="Brettin T."/>
            <person name="Detter J.C."/>
            <person name="Han C."/>
            <person name="Larimer F."/>
            <person name="Land M."/>
            <person name="Hauser L."/>
            <person name="Markowitz V."/>
            <person name="Cheng J.-F."/>
            <person name="Hugenholtz P."/>
            <person name="Woyke T."/>
            <person name="Wu D."/>
            <person name="Klenk H.-P."/>
            <person name="Eisen J.A."/>
        </authorList>
    </citation>
    <scope>NUCLEOTIDE SEQUENCE [LARGE SCALE GENOMIC DNA]</scope>
    <source>
        <strain evidence="4">ATCC 700099 / DSM 44233 / CIP 104796 / JCM 9543 / NBRC 105858 / Y-104</strain>
    </source>
</reference>
<accession>C8XD27</accession>
<proteinExistence type="inferred from homology"/>
<dbReference type="CDD" id="cd00293">
    <property type="entry name" value="USP-like"/>
    <property type="match status" value="1"/>
</dbReference>
<feature type="domain" description="UspA" evidence="2">
    <location>
        <begin position="7"/>
        <end position="145"/>
    </location>
</feature>
<dbReference type="HOGENOM" id="CLU_049301_2_3_11"/>
<keyword evidence="4" id="KW-1185">Reference proteome</keyword>
<dbReference type="RefSeq" id="WP_015748496.1">
    <property type="nucleotide sequence ID" value="NC_013235.1"/>
</dbReference>
<comment type="similarity">
    <text evidence="1">Belongs to the universal stress protein A family.</text>
</comment>
<dbReference type="InterPro" id="IPR014729">
    <property type="entry name" value="Rossmann-like_a/b/a_fold"/>
</dbReference>
<dbReference type="AlphaFoldDB" id="C8XD27"/>
<reference evidence="3 4" key="2">
    <citation type="journal article" date="2010" name="Stand. Genomic Sci.">
        <title>Complete genome sequence of Nakamurella multipartita type strain (Y-104).</title>
        <authorList>
            <person name="Tice H."/>
            <person name="Mayilraj S."/>
            <person name="Sims D."/>
            <person name="Lapidus A."/>
            <person name="Nolan M."/>
            <person name="Lucas S."/>
            <person name="Glavina Del Rio T."/>
            <person name="Copeland A."/>
            <person name="Cheng J.F."/>
            <person name="Meincke L."/>
            <person name="Bruce D."/>
            <person name="Goodwin L."/>
            <person name="Pitluck S."/>
            <person name="Ivanova N."/>
            <person name="Mavromatis K."/>
            <person name="Ovchinnikova G."/>
            <person name="Pati A."/>
            <person name="Chen A."/>
            <person name="Palaniappan K."/>
            <person name="Land M."/>
            <person name="Hauser L."/>
            <person name="Chang Y.J."/>
            <person name="Jeffries C.D."/>
            <person name="Detter J.C."/>
            <person name="Brettin T."/>
            <person name="Rohde M."/>
            <person name="Goker M."/>
            <person name="Bristow J."/>
            <person name="Eisen J.A."/>
            <person name="Markowitz V."/>
            <person name="Hugenholtz P."/>
            <person name="Kyrpides N.C."/>
            <person name="Klenk H.P."/>
            <person name="Chen F."/>
        </authorList>
    </citation>
    <scope>NUCLEOTIDE SEQUENCE [LARGE SCALE GENOMIC DNA]</scope>
    <source>
        <strain evidence="4">ATCC 700099 / DSM 44233 / CIP 104796 / JCM 9543 / NBRC 105858 / Y-104</strain>
    </source>
</reference>
<evidence type="ECO:0000313" key="3">
    <source>
        <dbReference type="EMBL" id="ACV79630.1"/>
    </source>
</evidence>
<feature type="domain" description="UspA" evidence="2">
    <location>
        <begin position="157"/>
        <end position="279"/>
    </location>
</feature>
<gene>
    <name evidence="3" type="ordered locus">Namu_3300</name>
</gene>
<dbReference type="InterPro" id="IPR006016">
    <property type="entry name" value="UspA"/>
</dbReference>
<dbReference type="EMBL" id="CP001737">
    <property type="protein sequence ID" value="ACV79630.1"/>
    <property type="molecule type" value="Genomic_DNA"/>
</dbReference>